<dbReference type="Proteomes" id="UP000184212">
    <property type="component" value="Unassembled WGS sequence"/>
</dbReference>
<reference evidence="1 2" key="1">
    <citation type="submission" date="2016-11" db="EMBL/GenBank/DDBJ databases">
        <authorList>
            <person name="Jaros S."/>
            <person name="Januszkiewicz K."/>
            <person name="Wedrychowicz H."/>
        </authorList>
    </citation>
    <scope>NUCLEOTIDE SEQUENCE [LARGE SCALE GENOMIC DNA]</scope>
    <source>
        <strain evidence="1 2">DSM 24574</strain>
    </source>
</reference>
<dbReference type="RefSeq" id="WP_073138912.1">
    <property type="nucleotide sequence ID" value="NZ_FQWQ01000003.1"/>
</dbReference>
<evidence type="ECO:0000313" key="1">
    <source>
        <dbReference type="EMBL" id="SHH62615.1"/>
    </source>
</evidence>
<gene>
    <name evidence="1" type="ORF">SAMN04488109_4708</name>
</gene>
<protein>
    <submittedName>
        <fullName evidence="1">Uncharacterized protein</fullName>
    </submittedName>
</protein>
<sequence length="126" mass="14222">MKKLVVKIEKTGTGFSAYCEKYPAFTTGKTLTELSTNMIESLNLYLEEEGKGREVTARDLDFQLDMSNLFEIFPINVKAFSNRVGMNYTLLIQYVKGVKKPSPKQTEKILEGMQAIGKELSEISLI</sequence>
<keyword evidence="2" id="KW-1185">Reference proteome</keyword>
<dbReference type="Gene3D" id="3.30.160.250">
    <property type="match status" value="1"/>
</dbReference>
<accession>A0A1M5UHX0</accession>
<evidence type="ECO:0000313" key="2">
    <source>
        <dbReference type="Proteomes" id="UP000184212"/>
    </source>
</evidence>
<dbReference type="OrthoDB" id="676274at2"/>
<proteinExistence type="predicted"/>
<organism evidence="1 2">
    <name type="scientific">Chryseolinea serpens</name>
    <dbReference type="NCBI Taxonomy" id="947013"/>
    <lineage>
        <taxon>Bacteria</taxon>
        <taxon>Pseudomonadati</taxon>
        <taxon>Bacteroidota</taxon>
        <taxon>Cytophagia</taxon>
        <taxon>Cytophagales</taxon>
        <taxon>Fulvivirgaceae</taxon>
        <taxon>Chryseolinea</taxon>
    </lineage>
</organism>
<dbReference type="AlphaFoldDB" id="A0A1M5UHX0"/>
<name>A0A1M5UHX0_9BACT</name>
<dbReference type="EMBL" id="FQWQ01000003">
    <property type="protein sequence ID" value="SHH62615.1"/>
    <property type="molecule type" value="Genomic_DNA"/>
</dbReference>